<evidence type="ECO:0000313" key="3">
    <source>
        <dbReference type="EMBL" id="SHI95924.1"/>
    </source>
</evidence>
<evidence type="ECO:0000313" key="4">
    <source>
        <dbReference type="Proteomes" id="UP000184050"/>
    </source>
</evidence>
<dbReference type="PROSITE" id="PS50943">
    <property type="entry name" value="HTH_CROC1"/>
    <property type="match status" value="1"/>
</dbReference>
<accession>A0A1M6FDV9</accession>
<feature type="transmembrane region" description="Helical" evidence="1">
    <location>
        <begin position="12"/>
        <end position="31"/>
    </location>
</feature>
<dbReference type="Proteomes" id="UP000184050">
    <property type="component" value="Unassembled WGS sequence"/>
</dbReference>
<dbReference type="STRING" id="1168035.SAMN05444280_108135"/>
<reference evidence="3 4" key="1">
    <citation type="submission" date="2016-11" db="EMBL/GenBank/DDBJ databases">
        <authorList>
            <person name="Jaros S."/>
            <person name="Januszkiewicz K."/>
            <person name="Wedrychowicz H."/>
        </authorList>
    </citation>
    <scope>NUCLEOTIDE SEQUENCE [LARGE SCALE GENOMIC DNA]</scope>
    <source>
        <strain evidence="3 4">DSM 27063</strain>
    </source>
</reference>
<dbReference type="EMBL" id="FQZE01000008">
    <property type="protein sequence ID" value="SHI95924.1"/>
    <property type="molecule type" value="Genomic_DNA"/>
</dbReference>
<dbReference type="AlphaFoldDB" id="A0A1M6FDV9"/>
<evidence type="ECO:0000256" key="1">
    <source>
        <dbReference type="SAM" id="Phobius"/>
    </source>
</evidence>
<dbReference type="InterPro" id="IPR010982">
    <property type="entry name" value="Lambda_DNA-bd_dom_sf"/>
</dbReference>
<dbReference type="CDD" id="cd00093">
    <property type="entry name" value="HTH_XRE"/>
    <property type="match status" value="1"/>
</dbReference>
<gene>
    <name evidence="3" type="ORF">SAMN05444280_108135</name>
</gene>
<keyword evidence="1" id="KW-1133">Transmembrane helix</keyword>
<keyword evidence="4" id="KW-1185">Reference proteome</keyword>
<dbReference type="GO" id="GO:0003677">
    <property type="term" value="F:DNA binding"/>
    <property type="evidence" value="ECO:0007669"/>
    <property type="project" value="InterPro"/>
</dbReference>
<proteinExistence type="predicted"/>
<keyword evidence="1" id="KW-0812">Transmembrane</keyword>
<organism evidence="3 4">
    <name type="scientific">Tangfeifania diversioriginum</name>
    <dbReference type="NCBI Taxonomy" id="1168035"/>
    <lineage>
        <taxon>Bacteria</taxon>
        <taxon>Pseudomonadati</taxon>
        <taxon>Bacteroidota</taxon>
        <taxon>Bacteroidia</taxon>
        <taxon>Marinilabiliales</taxon>
        <taxon>Prolixibacteraceae</taxon>
        <taxon>Tangfeifania</taxon>
    </lineage>
</organism>
<evidence type="ECO:0000259" key="2">
    <source>
        <dbReference type="PROSITE" id="PS50943"/>
    </source>
</evidence>
<dbReference type="Gene3D" id="1.10.260.40">
    <property type="entry name" value="lambda repressor-like DNA-binding domains"/>
    <property type="match status" value="1"/>
</dbReference>
<dbReference type="InterPro" id="IPR001387">
    <property type="entry name" value="Cro/C1-type_HTH"/>
</dbReference>
<name>A0A1M6FDV9_9BACT</name>
<protein>
    <recommendedName>
        <fullName evidence="2">HTH cro/C1-type domain-containing protein</fullName>
    </recommendedName>
</protein>
<feature type="domain" description="HTH cro/C1-type" evidence="2">
    <location>
        <begin position="73"/>
        <end position="97"/>
    </location>
</feature>
<sequence>MLIKICFRILEYYFIILKFVFSYLNVNFINLKMMSKISEIISNQEHKCFVFKPSPEFYAHVGINNRRWAQIYRGQVEPTLSEAKAIADYFEIEVTELF</sequence>
<keyword evidence="1" id="KW-0472">Membrane</keyword>